<sequence length="175" mass="19998">RADFSTTPLHVLNLNERPTQTTMGSAFSSEEQELITDVDSMRDQEVVYWIAKEVMSRYYRDDQGRPQLEKFTDIRRIAQQWYEHKIDLVGETDVRYKRLIRLEDPKAVARSVYLGVEAAAVQKQLDSGAEAAPKILPLLNHYNPRSSSAYVHGATTKPVYPTKKSHVNFVVADTD</sequence>
<accession>A0A164IE90</accession>
<gene>
    <name evidence="1" type="ORF">APZ42_002252</name>
</gene>
<comment type="caution">
    <text evidence="1">The sequence shown here is derived from an EMBL/GenBank/DDBJ whole genome shotgun (WGS) entry which is preliminary data.</text>
</comment>
<evidence type="ECO:0000313" key="1">
    <source>
        <dbReference type="EMBL" id="KZS01166.1"/>
    </source>
</evidence>
<protein>
    <submittedName>
        <fullName evidence="1">Uncharacterized protein</fullName>
    </submittedName>
</protein>
<dbReference type="Proteomes" id="UP000076858">
    <property type="component" value="Unassembled WGS sequence"/>
</dbReference>
<feature type="non-terminal residue" evidence="1">
    <location>
        <position position="1"/>
    </location>
</feature>
<evidence type="ECO:0000313" key="2">
    <source>
        <dbReference type="Proteomes" id="UP000076858"/>
    </source>
</evidence>
<proteinExistence type="predicted"/>
<name>A0A164IE90_9CRUS</name>
<dbReference type="EMBL" id="LRGB01007458">
    <property type="protein sequence ID" value="KZS01166.1"/>
    <property type="molecule type" value="Genomic_DNA"/>
</dbReference>
<organism evidence="1 2">
    <name type="scientific">Daphnia magna</name>
    <dbReference type="NCBI Taxonomy" id="35525"/>
    <lineage>
        <taxon>Eukaryota</taxon>
        <taxon>Metazoa</taxon>
        <taxon>Ecdysozoa</taxon>
        <taxon>Arthropoda</taxon>
        <taxon>Crustacea</taxon>
        <taxon>Branchiopoda</taxon>
        <taxon>Diplostraca</taxon>
        <taxon>Cladocera</taxon>
        <taxon>Anomopoda</taxon>
        <taxon>Daphniidae</taxon>
        <taxon>Daphnia</taxon>
    </lineage>
</organism>
<keyword evidence="2" id="KW-1185">Reference proteome</keyword>
<feature type="non-terminal residue" evidence="1">
    <location>
        <position position="175"/>
    </location>
</feature>
<dbReference type="AlphaFoldDB" id="A0A164IE90"/>
<reference evidence="1 2" key="1">
    <citation type="submission" date="2016-03" db="EMBL/GenBank/DDBJ databases">
        <title>EvidentialGene: Evidence-directed Construction of Genes on Genomes.</title>
        <authorList>
            <person name="Gilbert D.G."/>
            <person name="Choi J.-H."/>
            <person name="Mockaitis K."/>
            <person name="Colbourne J."/>
            <person name="Pfrender M."/>
        </authorList>
    </citation>
    <scope>NUCLEOTIDE SEQUENCE [LARGE SCALE GENOMIC DNA]</scope>
    <source>
        <strain evidence="1 2">Xinb3</strain>
        <tissue evidence="1">Complete organism</tissue>
    </source>
</reference>